<dbReference type="AlphaFoldDB" id="A0A0J6XYZ6"/>
<dbReference type="EMBL" id="DS028093">
    <property type="protein sequence ID" value="KMO99978.1"/>
    <property type="molecule type" value="Genomic_DNA"/>
</dbReference>
<reference evidence="3" key="1">
    <citation type="journal article" date="2010" name="Genome Res.">
        <title>Population genomic sequencing of Coccidioides fungi reveals recent hybridization and transposon control.</title>
        <authorList>
            <person name="Neafsey D.E."/>
            <person name="Barker B.M."/>
            <person name="Sharpton T.J."/>
            <person name="Stajich J.E."/>
            <person name="Park D.J."/>
            <person name="Whiston E."/>
            <person name="Hung C.-Y."/>
            <person name="McMahan C."/>
            <person name="White J."/>
            <person name="Sykes S."/>
            <person name="Heiman D."/>
            <person name="Young S."/>
            <person name="Zeng Q."/>
            <person name="Abouelleil A."/>
            <person name="Aftuck L."/>
            <person name="Bessette D."/>
            <person name="Brown A."/>
            <person name="FitzGerald M."/>
            <person name="Lui A."/>
            <person name="Macdonald J.P."/>
            <person name="Priest M."/>
            <person name="Orbach M.J."/>
            <person name="Galgiani J.N."/>
            <person name="Kirkland T.N."/>
            <person name="Cole G.T."/>
            <person name="Birren B.W."/>
            <person name="Henn M.R."/>
            <person name="Taylor J.W."/>
            <person name="Rounsley S.D."/>
        </authorList>
    </citation>
    <scope>NUCLEOTIDE SEQUENCE [LARGE SCALE GENOMIC DNA]</scope>
    <source>
        <strain evidence="3">RMSCC 2394</strain>
    </source>
</reference>
<dbReference type="OrthoDB" id="4216896at2759"/>
<sequence length="408" mass="45002">MIRYPLHNDIASCDGAVRCRNKSSPKSTKIRALAIPSVGSLALKRCRKVTRSRKILRTGPTVTMSTPYILLFGDQTETNFNVRVLFEYSKQSDRLRSYIQRSQESARRAFENAAVPDVKKYAFDSYLGLEERVLAQKVPDVVLRTLLLCFTQLGHLIMRLEKDERVRALWSKQKLLIVASCAGQIPAALAAATQSLDELADAAPDIVATSVRAGLDVDRRTSEYSDDRSESWATAVGVSLEEAQGVVATFNQSKDLSAAKGLYCGATSAWATTIIGPPRLLRELFDSTPFGKARVTPLPINATFHALHAERPDIETIIGKAPKLDKLNLKRGTFLSSESGAIFPPQTARKLLGEALLNMLNRMTDNEKVFGEVRNLTGDQEVCIFPIVAEKVAARLIKVLGEDKAHME</sequence>
<feature type="domain" description="Starter acyltransferase (SAT)" evidence="1">
    <location>
        <begin position="70"/>
        <end position="305"/>
    </location>
</feature>
<dbReference type="Proteomes" id="UP000054565">
    <property type="component" value="Unassembled WGS sequence"/>
</dbReference>
<dbReference type="InterPro" id="IPR032088">
    <property type="entry name" value="SAT"/>
</dbReference>
<protein>
    <recommendedName>
        <fullName evidence="1">Starter acyltransferase (SAT) domain-containing protein</fullName>
    </recommendedName>
</protein>
<name>A0A0J6XYZ6_COCIT</name>
<organism evidence="2 3">
    <name type="scientific">Coccidioides immitis RMSCC 2394</name>
    <dbReference type="NCBI Taxonomy" id="404692"/>
    <lineage>
        <taxon>Eukaryota</taxon>
        <taxon>Fungi</taxon>
        <taxon>Dikarya</taxon>
        <taxon>Ascomycota</taxon>
        <taxon>Pezizomycotina</taxon>
        <taxon>Eurotiomycetes</taxon>
        <taxon>Eurotiomycetidae</taxon>
        <taxon>Onygenales</taxon>
        <taxon>Onygenaceae</taxon>
        <taxon>Coccidioides</taxon>
    </lineage>
</organism>
<evidence type="ECO:0000313" key="2">
    <source>
        <dbReference type="EMBL" id="KMO99978.1"/>
    </source>
</evidence>
<gene>
    <name evidence="2" type="ORF">CIRG_00121</name>
</gene>
<dbReference type="Pfam" id="PF16073">
    <property type="entry name" value="SAT"/>
    <property type="match status" value="1"/>
</dbReference>
<dbReference type="STRING" id="404692.A0A0J6XYZ6"/>
<proteinExistence type="predicted"/>
<evidence type="ECO:0000313" key="3">
    <source>
        <dbReference type="Proteomes" id="UP000054565"/>
    </source>
</evidence>
<accession>A0A0J6XYZ6</accession>
<evidence type="ECO:0000259" key="1">
    <source>
        <dbReference type="Pfam" id="PF16073"/>
    </source>
</evidence>